<dbReference type="InterPro" id="IPR041577">
    <property type="entry name" value="RT_RNaseH_2"/>
</dbReference>
<dbReference type="GO" id="GO:0006508">
    <property type="term" value="P:proteolysis"/>
    <property type="evidence" value="ECO:0007669"/>
    <property type="project" value="UniProtKB-KW"/>
</dbReference>
<evidence type="ECO:0000256" key="2">
    <source>
        <dbReference type="ARBA" id="ARBA00022679"/>
    </source>
</evidence>
<feature type="compositionally biased region" description="Basic and acidic residues" evidence="16">
    <location>
        <begin position="491"/>
        <end position="500"/>
    </location>
</feature>
<keyword evidence="1" id="KW-0645">Protease</keyword>
<evidence type="ECO:0000256" key="14">
    <source>
        <dbReference type="ARBA" id="ARBA00023172"/>
    </source>
</evidence>
<evidence type="ECO:0000256" key="8">
    <source>
        <dbReference type="ARBA" id="ARBA00022801"/>
    </source>
</evidence>
<dbReference type="GO" id="GO:0003677">
    <property type="term" value="F:DNA binding"/>
    <property type="evidence" value="ECO:0007669"/>
    <property type="project" value="UniProtKB-KW"/>
</dbReference>
<evidence type="ECO:0000313" key="20">
    <source>
        <dbReference type="EMBL" id="GEU29529.1"/>
    </source>
</evidence>
<keyword evidence="3" id="KW-0548">Nucleotidyltransferase</keyword>
<feature type="domain" description="Tf2-1-like SH3-like" evidence="19">
    <location>
        <begin position="1199"/>
        <end position="1241"/>
    </location>
</feature>
<keyword evidence="6" id="KW-0064">Aspartyl protease</keyword>
<dbReference type="EMBL" id="BKCJ010000077">
    <property type="protein sequence ID" value="GEU29529.1"/>
    <property type="molecule type" value="Genomic_DNA"/>
</dbReference>
<reference evidence="20" key="1">
    <citation type="journal article" date="2019" name="Sci. Rep.">
        <title>Draft genome of Tanacetum cinerariifolium, the natural source of mosquito coil.</title>
        <authorList>
            <person name="Yamashiro T."/>
            <person name="Shiraishi A."/>
            <person name="Satake H."/>
            <person name="Nakayama K."/>
        </authorList>
    </citation>
    <scope>NUCLEOTIDE SEQUENCE</scope>
</reference>
<dbReference type="Pfam" id="PF17919">
    <property type="entry name" value="RT_RNaseH_2"/>
    <property type="match status" value="1"/>
</dbReference>
<dbReference type="GO" id="GO:0046872">
    <property type="term" value="F:metal ion binding"/>
    <property type="evidence" value="ECO:0007669"/>
    <property type="project" value="UniProtKB-KW"/>
</dbReference>
<dbReference type="SUPFAM" id="SSF50630">
    <property type="entry name" value="Acid proteases"/>
    <property type="match status" value="1"/>
</dbReference>
<keyword evidence="13" id="KW-0238">DNA-binding</keyword>
<dbReference type="InterPro" id="IPR012337">
    <property type="entry name" value="RNaseH-like_sf"/>
</dbReference>
<dbReference type="InterPro" id="IPR041588">
    <property type="entry name" value="Integrase_H2C2"/>
</dbReference>
<feature type="domain" description="Reverse transcriptase/retrotransposon-derived protein RNase H-like" evidence="17">
    <location>
        <begin position="840"/>
        <end position="890"/>
    </location>
</feature>
<feature type="region of interest" description="Disordered" evidence="16">
    <location>
        <begin position="172"/>
        <end position="205"/>
    </location>
</feature>
<protein>
    <submittedName>
        <fullName evidence="20">Putative reverse transcriptase domain-containing protein</fullName>
    </submittedName>
</protein>
<keyword evidence="4" id="KW-0540">Nuclease</keyword>
<dbReference type="Gene3D" id="3.30.70.270">
    <property type="match status" value="2"/>
</dbReference>
<keyword evidence="10" id="KW-0229">DNA integration</keyword>
<evidence type="ECO:0000256" key="9">
    <source>
        <dbReference type="ARBA" id="ARBA00022842"/>
    </source>
</evidence>
<organism evidence="20">
    <name type="scientific">Tanacetum cinerariifolium</name>
    <name type="common">Dalmatian daisy</name>
    <name type="synonym">Chrysanthemum cinerariifolium</name>
    <dbReference type="NCBI Taxonomy" id="118510"/>
    <lineage>
        <taxon>Eukaryota</taxon>
        <taxon>Viridiplantae</taxon>
        <taxon>Streptophyta</taxon>
        <taxon>Embryophyta</taxon>
        <taxon>Tracheophyta</taxon>
        <taxon>Spermatophyta</taxon>
        <taxon>Magnoliopsida</taxon>
        <taxon>eudicotyledons</taxon>
        <taxon>Gunneridae</taxon>
        <taxon>Pentapetalae</taxon>
        <taxon>asterids</taxon>
        <taxon>campanulids</taxon>
        <taxon>Asterales</taxon>
        <taxon>Asteraceae</taxon>
        <taxon>Asteroideae</taxon>
        <taxon>Anthemideae</taxon>
        <taxon>Anthemidinae</taxon>
        <taxon>Tanacetum</taxon>
    </lineage>
</organism>
<evidence type="ECO:0000256" key="15">
    <source>
        <dbReference type="ARBA" id="ARBA00023268"/>
    </source>
</evidence>
<dbReference type="Gene3D" id="1.10.340.70">
    <property type="match status" value="1"/>
</dbReference>
<accession>A0A699GI78</accession>
<gene>
    <name evidence="20" type="ORF">Tci_001507</name>
</gene>
<feature type="compositionally biased region" description="Acidic residues" evidence="16">
    <location>
        <begin position="96"/>
        <end position="122"/>
    </location>
</feature>
<dbReference type="Gene3D" id="2.40.70.10">
    <property type="entry name" value="Acid Proteases"/>
    <property type="match status" value="1"/>
</dbReference>
<dbReference type="GO" id="GO:0015074">
    <property type="term" value="P:DNA integration"/>
    <property type="evidence" value="ECO:0007669"/>
    <property type="project" value="UniProtKB-KW"/>
</dbReference>
<evidence type="ECO:0000256" key="1">
    <source>
        <dbReference type="ARBA" id="ARBA00022670"/>
    </source>
</evidence>
<dbReference type="GO" id="GO:0003887">
    <property type="term" value="F:DNA-directed DNA polymerase activity"/>
    <property type="evidence" value="ECO:0007669"/>
    <property type="project" value="UniProtKB-KW"/>
</dbReference>
<keyword evidence="8" id="KW-0378">Hydrolase</keyword>
<feature type="region of interest" description="Disordered" evidence="16">
    <location>
        <begin position="491"/>
        <end position="516"/>
    </location>
</feature>
<evidence type="ECO:0000256" key="5">
    <source>
        <dbReference type="ARBA" id="ARBA00022723"/>
    </source>
</evidence>
<evidence type="ECO:0000256" key="7">
    <source>
        <dbReference type="ARBA" id="ARBA00022759"/>
    </source>
</evidence>
<dbReference type="CDD" id="cd00303">
    <property type="entry name" value="retropepsin_like"/>
    <property type="match status" value="1"/>
</dbReference>
<name>A0A699GI78_TANCI</name>
<keyword evidence="2" id="KW-0808">Transferase</keyword>
<keyword evidence="11 20" id="KW-0695">RNA-directed DNA polymerase</keyword>
<feature type="compositionally biased region" description="Polar residues" evidence="16">
    <location>
        <begin position="1"/>
        <end position="17"/>
    </location>
</feature>
<dbReference type="SUPFAM" id="SSF53098">
    <property type="entry name" value="Ribonuclease H-like"/>
    <property type="match status" value="1"/>
</dbReference>
<dbReference type="GO" id="GO:0004190">
    <property type="term" value="F:aspartic-type endopeptidase activity"/>
    <property type="evidence" value="ECO:0007669"/>
    <property type="project" value="UniProtKB-KW"/>
</dbReference>
<feature type="domain" description="Integrase zinc-binding" evidence="18">
    <location>
        <begin position="993"/>
        <end position="1046"/>
    </location>
</feature>
<dbReference type="SUPFAM" id="SSF56672">
    <property type="entry name" value="DNA/RNA polymerases"/>
    <property type="match status" value="1"/>
</dbReference>
<dbReference type="Gene3D" id="3.30.420.10">
    <property type="entry name" value="Ribonuclease H-like superfamily/Ribonuclease H"/>
    <property type="match status" value="1"/>
</dbReference>
<dbReference type="PANTHER" id="PTHR37984:SF5">
    <property type="entry name" value="PROTEIN NYNRIN-LIKE"/>
    <property type="match status" value="1"/>
</dbReference>
<keyword evidence="7" id="KW-0255">Endonuclease</keyword>
<evidence type="ECO:0000259" key="19">
    <source>
        <dbReference type="Pfam" id="PF24626"/>
    </source>
</evidence>
<dbReference type="InterPro" id="IPR021109">
    <property type="entry name" value="Peptidase_aspartic_dom_sf"/>
</dbReference>
<dbReference type="FunFam" id="3.30.70.270:FF:000020">
    <property type="entry name" value="Transposon Tf2-6 polyprotein-like Protein"/>
    <property type="match status" value="1"/>
</dbReference>
<feature type="compositionally biased region" description="Pro residues" evidence="16">
    <location>
        <begin position="177"/>
        <end position="190"/>
    </location>
</feature>
<dbReference type="InterPro" id="IPR050951">
    <property type="entry name" value="Retrovirus_Pol_polyprotein"/>
</dbReference>
<proteinExistence type="predicted"/>
<feature type="compositionally biased region" description="Acidic residues" evidence="16">
    <location>
        <begin position="79"/>
        <end position="89"/>
    </location>
</feature>
<evidence type="ECO:0000256" key="4">
    <source>
        <dbReference type="ARBA" id="ARBA00022722"/>
    </source>
</evidence>
<keyword evidence="15" id="KW-0511">Multifunctional enzyme</keyword>
<dbReference type="InterPro" id="IPR043502">
    <property type="entry name" value="DNA/RNA_pol_sf"/>
</dbReference>
<keyword evidence="9" id="KW-0460">Magnesium</keyword>
<keyword evidence="14" id="KW-0233">DNA recombination</keyword>
<dbReference type="Pfam" id="PF17921">
    <property type="entry name" value="Integrase_H2C2"/>
    <property type="match status" value="1"/>
</dbReference>
<evidence type="ECO:0000256" key="13">
    <source>
        <dbReference type="ARBA" id="ARBA00023125"/>
    </source>
</evidence>
<sequence length="1286" mass="145035">MSSDEASSGVTYTSISSDYEEPSDVGSSGVGVYEYDGLPMHHVDPPSPDYVPGPKEPEQAPLSPSYVPGPEYPEYLALSDEEDESEDGPTDYPADGGDDDDDDSSRDDPDDEDETEPFETDESATTPPPPPAYRTTAMISIRVQTPIPFPSEAEIDRLLAIPTLSSSPLTPLSSPLPQIPSPLIPVPSPPSEENVRARASTPARKRAPLGYRASGIRLRTASPPPLPLSSPLPLPPHIKLPCTRASMVIMRVVAPSTYILAPRSRTPPSGTPPILLIPLPTSSLPLPLPSNDRRSDVHEAVFPSRKRLCIAPGPRFEVEESSYAAARQDTNEIYVRLEDAQSDQSLMTDRRRQTQLLEILTQKMPLRRASRTRTTPATATATTPMTDAAIRALISQGMADALAEHEIQRNNNLNDDGSQGSRSGIARPKLEMEIWELKVKGTNLASYIQRFQELALLCVRMFPKESDKDEIEFATELIDKKIRTFVERQAKNKRKFEDTSRNTQNQQQQNKRQNTIGPRHFKRECLKLKNNNCRNQGGNGNALAKGYVVGNAGTHPDSNVLTGTFLLNNRYASILFDIGADRSFVSIAFSSLIDITPTTLDHYYDVELADRKIIRINTIIQGCTLNLLNHPFNIDLMLVKLGSFDVIIGMDWLAKYHVVIVCDKKLVHIPFGNKTFIIRGDGSNQGNETRLNIISCTITQKLSSALTRRRYSEDDIQNSIWSLRVPSYAIWFDERIGSIYGSHESGNYELLKKEELYAKFSKCKFWIPKVQFLGHVIDSQGIYVDPAKIESIKDWASPNTPTEICQFLGLVGYYSRFIKGFSKIVKSMTKLTQKGVKFDWGDKEEAAFRLIKKKLCSAPILALPEGSEDFVVYCDASHKGLGVVLMQREKLELLSDYDCEIRYHPRKANVVADALSRKQQNKPLRVQALVMTIGLNLPKQILEAQIEAQKPENFKKEDVGGMIRKDIPKKKLEPRADGTLCLNGKSWLPCYSDLRTVIMHESHKSKYFIHPGSDKMYQDMWKLYRWPNVKANIATYVCKCLTCAKVMTLSVVDRLTKSALFLPMRETDPMEKFARMYLKEVVTRYGIPVSIIFDRDDKARGLFHTLEDMMCAYVIDFGKGWVKHLSLVKFSYNNSYHASIKAAPLEALYGRKCHSLVCWAEVGEVQPTGLEIVKETTEKIIQIKQRIQAARDRQNNYADLKRKLNLRYVGPFKVLEKVGSVAYMLELPQELNRVHIKQLKQIRIPIVKVRWNSRMGPKFTWEREDQFQKKYPHLFTKPVPSSSVAT</sequence>
<dbReference type="Pfam" id="PF08284">
    <property type="entry name" value="RVP_2"/>
    <property type="match status" value="1"/>
</dbReference>
<dbReference type="GO" id="GO:0003964">
    <property type="term" value="F:RNA-directed DNA polymerase activity"/>
    <property type="evidence" value="ECO:0007669"/>
    <property type="project" value="UniProtKB-KW"/>
</dbReference>
<keyword evidence="12" id="KW-0239">DNA-directed DNA polymerase</keyword>
<evidence type="ECO:0000259" key="18">
    <source>
        <dbReference type="Pfam" id="PF17921"/>
    </source>
</evidence>
<evidence type="ECO:0000256" key="16">
    <source>
        <dbReference type="SAM" id="MobiDB-lite"/>
    </source>
</evidence>
<feature type="region of interest" description="Disordered" evidence="16">
    <location>
        <begin position="1"/>
        <end position="134"/>
    </location>
</feature>
<comment type="caution">
    <text evidence="20">The sequence shown here is derived from an EMBL/GenBank/DDBJ whole genome shotgun (WGS) entry which is preliminary data.</text>
</comment>
<dbReference type="InterPro" id="IPR043128">
    <property type="entry name" value="Rev_trsase/Diguanyl_cyclase"/>
</dbReference>
<feature type="compositionally biased region" description="Low complexity" evidence="16">
    <location>
        <begin position="501"/>
        <end position="515"/>
    </location>
</feature>
<dbReference type="Pfam" id="PF24626">
    <property type="entry name" value="SH3_Tf2-1"/>
    <property type="match status" value="1"/>
</dbReference>
<evidence type="ECO:0000259" key="17">
    <source>
        <dbReference type="Pfam" id="PF17919"/>
    </source>
</evidence>
<dbReference type="PANTHER" id="PTHR37984">
    <property type="entry name" value="PROTEIN CBG26694"/>
    <property type="match status" value="1"/>
</dbReference>
<evidence type="ECO:0000256" key="6">
    <source>
        <dbReference type="ARBA" id="ARBA00022750"/>
    </source>
</evidence>
<dbReference type="GO" id="GO:0006310">
    <property type="term" value="P:DNA recombination"/>
    <property type="evidence" value="ECO:0007669"/>
    <property type="project" value="UniProtKB-KW"/>
</dbReference>
<dbReference type="GO" id="GO:0004519">
    <property type="term" value="F:endonuclease activity"/>
    <property type="evidence" value="ECO:0007669"/>
    <property type="project" value="UniProtKB-KW"/>
</dbReference>
<evidence type="ECO:0000256" key="11">
    <source>
        <dbReference type="ARBA" id="ARBA00022918"/>
    </source>
</evidence>
<evidence type="ECO:0000256" key="12">
    <source>
        <dbReference type="ARBA" id="ARBA00022932"/>
    </source>
</evidence>
<evidence type="ECO:0000256" key="10">
    <source>
        <dbReference type="ARBA" id="ARBA00022908"/>
    </source>
</evidence>
<dbReference type="InterPro" id="IPR036397">
    <property type="entry name" value="RNaseH_sf"/>
</dbReference>
<dbReference type="InterPro" id="IPR056924">
    <property type="entry name" value="SH3_Tf2-1"/>
</dbReference>
<keyword evidence="5" id="KW-0479">Metal-binding</keyword>
<evidence type="ECO:0000256" key="3">
    <source>
        <dbReference type="ARBA" id="ARBA00022695"/>
    </source>
</evidence>